<sequence>MLSSRPRYLLTLALAAALAGCSAAGSEEGEADHATPETSAAEEAPESSAFPVTIEHAFGETVIEAEPERVVALGRTEADVLLALGVVPVGYVGLAFLESGLGPWSEELLGEEQPVRLEAEPEVDLEAVAALEPDLIVTINSVVDEEIHRNLEHIAPTVARPAGTAPWQVERAEETEHIAAALGRAEDGRALNDEVEELLAQVREEHPQFQGRTAVAILPYNDVIGAYTPGDTRGQFLASLGFELPQGIRDADDGSSAFIDVSPENVDVLDGDLLLVMADDADFDVTADIASLGRLQVAQSEAILATDREQRAAITINTVLSLPYALEHLVPRIAEVIHN</sequence>
<feature type="domain" description="Fe/B12 periplasmic-binding" evidence="7">
    <location>
        <begin position="69"/>
        <end position="337"/>
    </location>
</feature>
<keyword evidence="9" id="KW-1185">Reference proteome</keyword>
<evidence type="ECO:0000256" key="3">
    <source>
        <dbReference type="ARBA" id="ARBA00022448"/>
    </source>
</evidence>
<dbReference type="PROSITE" id="PS51257">
    <property type="entry name" value="PROKAR_LIPOPROTEIN"/>
    <property type="match status" value="1"/>
</dbReference>
<protein>
    <submittedName>
        <fullName evidence="8">Iron complex transport system substrate-binding protein</fullName>
    </submittedName>
</protein>
<dbReference type="AlphaFoldDB" id="A0A3N2BDT7"/>
<feature type="region of interest" description="Disordered" evidence="5">
    <location>
        <begin position="27"/>
        <end position="49"/>
    </location>
</feature>
<evidence type="ECO:0000313" key="9">
    <source>
        <dbReference type="Proteomes" id="UP000280668"/>
    </source>
</evidence>
<dbReference type="InterPro" id="IPR002491">
    <property type="entry name" value="ABC_transptr_periplasmic_BD"/>
</dbReference>
<organism evidence="8 9">
    <name type="scientific">Bogoriella caseilytica</name>
    <dbReference type="NCBI Taxonomy" id="56055"/>
    <lineage>
        <taxon>Bacteria</taxon>
        <taxon>Bacillati</taxon>
        <taxon>Actinomycetota</taxon>
        <taxon>Actinomycetes</taxon>
        <taxon>Micrococcales</taxon>
        <taxon>Bogoriellaceae</taxon>
        <taxon>Bogoriella</taxon>
    </lineage>
</organism>
<comment type="subcellular location">
    <subcellularLocation>
        <location evidence="1">Cell envelope</location>
    </subcellularLocation>
</comment>
<comment type="caution">
    <text evidence="8">The sequence shown here is derived from an EMBL/GenBank/DDBJ whole genome shotgun (WGS) entry which is preliminary data.</text>
</comment>
<feature type="compositionally biased region" description="Low complexity" evidence="5">
    <location>
        <begin position="36"/>
        <end position="49"/>
    </location>
</feature>
<dbReference type="PANTHER" id="PTHR30532">
    <property type="entry name" value="IRON III DICITRATE-BINDING PERIPLASMIC PROTEIN"/>
    <property type="match status" value="1"/>
</dbReference>
<evidence type="ECO:0000256" key="2">
    <source>
        <dbReference type="ARBA" id="ARBA00008814"/>
    </source>
</evidence>
<dbReference type="PROSITE" id="PS50983">
    <property type="entry name" value="FE_B12_PBP"/>
    <property type="match status" value="1"/>
</dbReference>
<dbReference type="Pfam" id="PF01497">
    <property type="entry name" value="Peripla_BP_2"/>
    <property type="match status" value="1"/>
</dbReference>
<dbReference type="GO" id="GO:1901678">
    <property type="term" value="P:iron coordination entity transport"/>
    <property type="evidence" value="ECO:0007669"/>
    <property type="project" value="UniProtKB-ARBA"/>
</dbReference>
<evidence type="ECO:0000259" key="7">
    <source>
        <dbReference type="PROSITE" id="PS50983"/>
    </source>
</evidence>
<dbReference type="GO" id="GO:0030288">
    <property type="term" value="C:outer membrane-bounded periplasmic space"/>
    <property type="evidence" value="ECO:0007669"/>
    <property type="project" value="TreeGrafter"/>
</dbReference>
<evidence type="ECO:0000256" key="4">
    <source>
        <dbReference type="ARBA" id="ARBA00022729"/>
    </source>
</evidence>
<comment type="similarity">
    <text evidence="2">Belongs to the bacterial solute-binding protein 8 family.</text>
</comment>
<feature type="signal peptide" evidence="6">
    <location>
        <begin position="1"/>
        <end position="24"/>
    </location>
</feature>
<dbReference type="Gene3D" id="3.40.50.1980">
    <property type="entry name" value="Nitrogenase molybdenum iron protein domain"/>
    <property type="match status" value="2"/>
</dbReference>
<accession>A0A3N2BDT7</accession>
<gene>
    <name evidence="8" type="ORF">EDD31_1803</name>
</gene>
<evidence type="ECO:0000256" key="6">
    <source>
        <dbReference type="SAM" id="SignalP"/>
    </source>
</evidence>
<evidence type="ECO:0000256" key="5">
    <source>
        <dbReference type="SAM" id="MobiDB-lite"/>
    </source>
</evidence>
<dbReference type="RefSeq" id="WP_123303840.1">
    <property type="nucleotide sequence ID" value="NZ_RKHK01000001.1"/>
</dbReference>
<dbReference type="InterPro" id="IPR051313">
    <property type="entry name" value="Bact_iron-sidero_bind"/>
</dbReference>
<evidence type="ECO:0000313" key="8">
    <source>
        <dbReference type="EMBL" id="ROR73423.1"/>
    </source>
</evidence>
<keyword evidence="4 6" id="KW-0732">Signal</keyword>
<dbReference type="EMBL" id="RKHK01000001">
    <property type="protein sequence ID" value="ROR73423.1"/>
    <property type="molecule type" value="Genomic_DNA"/>
</dbReference>
<name>A0A3N2BDT7_9MICO</name>
<feature type="chain" id="PRO_5039363997" evidence="6">
    <location>
        <begin position="25"/>
        <end position="339"/>
    </location>
</feature>
<proteinExistence type="inferred from homology"/>
<keyword evidence="3" id="KW-0813">Transport</keyword>
<reference evidence="8 9" key="1">
    <citation type="submission" date="2018-11" db="EMBL/GenBank/DDBJ databases">
        <title>Sequencing the genomes of 1000 actinobacteria strains.</title>
        <authorList>
            <person name="Klenk H.-P."/>
        </authorList>
    </citation>
    <scope>NUCLEOTIDE SEQUENCE [LARGE SCALE GENOMIC DNA]</scope>
    <source>
        <strain evidence="8 9">DSM 11294</strain>
    </source>
</reference>
<evidence type="ECO:0000256" key="1">
    <source>
        <dbReference type="ARBA" id="ARBA00004196"/>
    </source>
</evidence>
<dbReference type="Proteomes" id="UP000280668">
    <property type="component" value="Unassembled WGS sequence"/>
</dbReference>
<dbReference type="PANTHER" id="PTHR30532:SF24">
    <property type="entry name" value="FERRIC ENTEROBACTIN-BINDING PERIPLASMIC PROTEIN FEPB"/>
    <property type="match status" value="1"/>
</dbReference>
<dbReference type="OrthoDB" id="1846031at2"/>
<dbReference type="SUPFAM" id="SSF53807">
    <property type="entry name" value="Helical backbone' metal receptor"/>
    <property type="match status" value="1"/>
</dbReference>